<gene>
    <name evidence="3" type="ORF">Cvel_7847</name>
</gene>
<protein>
    <recommendedName>
        <fullName evidence="4">Selenoprotein F/M domain-containing protein</fullName>
    </recommendedName>
</protein>
<dbReference type="EMBL" id="CDMZ01003426">
    <property type="protein sequence ID" value="CEM46324.1"/>
    <property type="molecule type" value="Genomic_DNA"/>
</dbReference>
<organism evidence="3">
    <name type="scientific">Chromera velia CCMP2878</name>
    <dbReference type="NCBI Taxonomy" id="1169474"/>
    <lineage>
        <taxon>Eukaryota</taxon>
        <taxon>Sar</taxon>
        <taxon>Alveolata</taxon>
        <taxon>Colpodellida</taxon>
        <taxon>Chromeraceae</taxon>
        <taxon>Chromera</taxon>
    </lineage>
</organism>
<evidence type="ECO:0000256" key="1">
    <source>
        <dbReference type="SAM" id="MobiDB-lite"/>
    </source>
</evidence>
<feature type="region of interest" description="Disordered" evidence="1">
    <location>
        <begin position="57"/>
        <end position="215"/>
    </location>
</feature>
<feature type="compositionally biased region" description="Polar residues" evidence="1">
    <location>
        <begin position="114"/>
        <end position="123"/>
    </location>
</feature>
<dbReference type="VEuPathDB" id="CryptoDB:Cvel_7847"/>
<proteinExistence type="predicted"/>
<accession>A0A0G4HPM9</accession>
<name>A0A0G4HPM9_9ALVE</name>
<feature type="signal peptide" evidence="2">
    <location>
        <begin position="1"/>
        <end position="24"/>
    </location>
</feature>
<sequence>MLNLCRLPNSLFLFFSLLLPVTDAFSPSVLKFERELHVRLPYLAVTDRPRGVGRGRCAGRLGDGREPVGVLRASGGDEDDDDDDWFVQAYLMEEGGGFPPLPPTPSPSPSPSTVGHSNATESQTSTATPEKTAEKAEVTEAEAGSGSLDVQQPASVSQAGGETATQSQEQGVASGPGPFGFFSQLKRGGLGGEREGETGVPVPSSVEGGAGRAQEGGVSVGIGAAESRASVQGHAQGQGGDAFLLQNQGGEEGGSPVEILIRYTGGSGLKPYFIASSRIISDAFPPAAVSVSREVMQQKSGREEAGAFEIWVDGAQVYQRKKKKKAVYLEMEVIRAAVERAAKRRRRTRT</sequence>
<feature type="compositionally biased region" description="Pro residues" evidence="1">
    <location>
        <begin position="99"/>
        <end position="110"/>
    </location>
</feature>
<feature type="chain" id="PRO_5005192212" description="Selenoprotein F/M domain-containing protein" evidence="2">
    <location>
        <begin position="25"/>
        <end position="350"/>
    </location>
</feature>
<dbReference type="Gene3D" id="3.40.30.10">
    <property type="entry name" value="Glutaredoxin"/>
    <property type="match status" value="1"/>
</dbReference>
<evidence type="ECO:0008006" key="4">
    <source>
        <dbReference type="Google" id="ProtNLM"/>
    </source>
</evidence>
<reference evidence="3" key="1">
    <citation type="submission" date="2014-11" db="EMBL/GenBank/DDBJ databases">
        <authorList>
            <person name="Otto D Thomas"/>
            <person name="Naeem Raeece"/>
        </authorList>
    </citation>
    <scope>NUCLEOTIDE SEQUENCE</scope>
</reference>
<evidence type="ECO:0000313" key="3">
    <source>
        <dbReference type="EMBL" id="CEM46324.1"/>
    </source>
</evidence>
<dbReference type="AlphaFoldDB" id="A0A0G4HPM9"/>
<feature type="compositionally biased region" description="Polar residues" evidence="1">
    <location>
        <begin position="148"/>
        <end position="171"/>
    </location>
</feature>
<evidence type="ECO:0000256" key="2">
    <source>
        <dbReference type="SAM" id="SignalP"/>
    </source>
</evidence>
<keyword evidence="2" id="KW-0732">Signal</keyword>
<feature type="compositionally biased region" description="Acidic residues" evidence="1">
    <location>
        <begin position="76"/>
        <end position="85"/>
    </location>
</feature>